<evidence type="ECO:0000256" key="1">
    <source>
        <dbReference type="ARBA" id="ARBA00004196"/>
    </source>
</evidence>
<evidence type="ECO:0000256" key="3">
    <source>
        <dbReference type="ARBA" id="ARBA00023157"/>
    </source>
</evidence>
<evidence type="ECO:0000256" key="5">
    <source>
        <dbReference type="SAM" id="MobiDB-lite"/>
    </source>
</evidence>
<feature type="signal peptide" evidence="6">
    <location>
        <begin position="1"/>
        <end position="30"/>
    </location>
</feature>
<feature type="chain" id="PRO_5021989333" description="Thiol-disulfide oxidoreductase" evidence="6">
    <location>
        <begin position="31"/>
        <end position="412"/>
    </location>
</feature>
<evidence type="ECO:0000256" key="6">
    <source>
        <dbReference type="SAM" id="SignalP"/>
    </source>
</evidence>
<accession>A0A518CL05</accession>
<keyword evidence="2" id="KW-0201">Cytochrome c-type biogenesis</keyword>
<feature type="region of interest" description="Disordered" evidence="5">
    <location>
        <begin position="27"/>
        <end position="46"/>
    </location>
</feature>
<dbReference type="PANTHER" id="PTHR42852:SF6">
    <property type="entry name" value="THIOL:DISULFIDE INTERCHANGE PROTEIN DSBE"/>
    <property type="match status" value="1"/>
</dbReference>
<name>A0A518CL05_9PLAN</name>
<dbReference type="PROSITE" id="PS51257">
    <property type="entry name" value="PROKAR_LIPOPROTEIN"/>
    <property type="match status" value="1"/>
</dbReference>
<reference evidence="7 8" key="1">
    <citation type="submission" date="2019-02" db="EMBL/GenBank/DDBJ databases">
        <title>Deep-cultivation of Planctomycetes and their phenomic and genomic characterization uncovers novel biology.</title>
        <authorList>
            <person name="Wiegand S."/>
            <person name="Jogler M."/>
            <person name="Boedeker C."/>
            <person name="Pinto D."/>
            <person name="Vollmers J."/>
            <person name="Rivas-Marin E."/>
            <person name="Kohn T."/>
            <person name="Peeters S.H."/>
            <person name="Heuer A."/>
            <person name="Rast P."/>
            <person name="Oberbeckmann S."/>
            <person name="Bunk B."/>
            <person name="Jeske O."/>
            <person name="Meyerdierks A."/>
            <person name="Storesund J.E."/>
            <person name="Kallscheuer N."/>
            <person name="Luecker S."/>
            <person name="Lage O.M."/>
            <person name="Pohl T."/>
            <person name="Merkel B.J."/>
            <person name="Hornburger P."/>
            <person name="Mueller R.-W."/>
            <person name="Bruemmer F."/>
            <person name="Labrenz M."/>
            <person name="Spormann A.M."/>
            <person name="Op den Camp H."/>
            <person name="Overmann J."/>
            <person name="Amann R."/>
            <person name="Jetten M.S.M."/>
            <person name="Mascher T."/>
            <person name="Medema M.H."/>
            <person name="Devos D.P."/>
            <person name="Kaster A.-K."/>
            <person name="Ovreas L."/>
            <person name="Rohde M."/>
            <person name="Galperin M.Y."/>
            <person name="Jogler C."/>
        </authorList>
    </citation>
    <scope>NUCLEOTIDE SEQUENCE [LARGE SCALE GENOMIC DNA]</scope>
    <source>
        <strain evidence="7 8">Pla110</strain>
    </source>
</reference>
<dbReference type="OrthoDB" id="252709at2"/>
<keyword evidence="3" id="KW-1015">Disulfide bond</keyword>
<keyword evidence="6" id="KW-0732">Signal</keyword>
<dbReference type="Proteomes" id="UP000317178">
    <property type="component" value="Chromosome"/>
</dbReference>
<evidence type="ECO:0008006" key="9">
    <source>
        <dbReference type="Google" id="ProtNLM"/>
    </source>
</evidence>
<keyword evidence="8" id="KW-1185">Reference proteome</keyword>
<dbReference type="PANTHER" id="PTHR42852">
    <property type="entry name" value="THIOL:DISULFIDE INTERCHANGE PROTEIN DSBE"/>
    <property type="match status" value="1"/>
</dbReference>
<dbReference type="GO" id="GO:0030313">
    <property type="term" value="C:cell envelope"/>
    <property type="evidence" value="ECO:0007669"/>
    <property type="project" value="UniProtKB-SubCell"/>
</dbReference>
<comment type="subcellular location">
    <subcellularLocation>
        <location evidence="1">Cell envelope</location>
    </subcellularLocation>
</comment>
<dbReference type="InterPro" id="IPR036249">
    <property type="entry name" value="Thioredoxin-like_sf"/>
</dbReference>
<proteinExistence type="predicted"/>
<dbReference type="InterPro" id="IPR050553">
    <property type="entry name" value="Thioredoxin_ResA/DsbE_sf"/>
</dbReference>
<evidence type="ECO:0000256" key="4">
    <source>
        <dbReference type="ARBA" id="ARBA00023284"/>
    </source>
</evidence>
<dbReference type="RefSeq" id="WP_144994861.1">
    <property type="nucleotide sequence ID" value="NZ_CP036281.1"/>
</dbReference>
<keyword evidence="4" id="KW-0676">Redox-active center</keyword>
<dbReference type="AlphaFoldDB" id="A0A518CL05"/>
<feature type="compositionally biased region" description="Polar residues" evidence="5">
    <location>
        <begin position="32"/>
        <end position="44"/>
    </location>
</feature>
<dbReference type="Gene3D" id="3.40.30.10">
    <property type="entry name" value="Glutaredoxin"/>
    <property type="match status" value="1"/>
</dbReference>
<dbReference type="EMBL" id="CP036281">
    <property type="protein sequence ID" value="QDU79896.1"/>
    <property type="molecule type" value="Genomic_DNA"/>
</dbReference>
<evidence type="ECO:0000313" key="7">
    <source>
        <dbReference type="EMBL" id="QDU79896.1"/>
    </source>
</evidence>
<dbReference type="GO" id="GO:0017004">
    <property type="term" value="P:cytochrome complex assembly"/>
    <property type="evidence" value="ECO:0007669"/>
    <property type="project" value="UniProtKB-KW"/>
</dbReference>
<evidence type="ECO:0000256" key="2">
    <source>
        <dbReference type="ARBA" id="ARBA00022748"/>
    </source>
</evidence>
<evidence type="ECO:0000313" key="8">
    <source>
        <dbReference type="Proteomes" id="UP000317178"/>
    </source>
</evidence>
<organism evidence="7 8">
    <name type="scientific">Polystyrenella longa</name>
    <dbReference type="NCBI Taxonomy" id="2528007"/>
    <lineage>
        <taxon>Bacteria</taxon>
        <taxon>Pseudomonadati</taxon>
        <taxon>Planctomycetota</taxon>
        <taxon>Planctomycetia</taxon>
        <taxon>Planctomycetales</taxon>
        <taxon>Planctomycetaceae</taxon>
        <taxon>Polystyrenella</taxon>
    </lineage>
</organism>
<protein>
    <recommendedName>
        <fullName evidence="9">Thiol-disulfide oxidoreductase</fullName>
    </recommendedName>
</protein>
<gene>
    <name evidence="7" type="ORF">Pla110_16160</name>
</gene>
<dbReference type="SUPFAM" id="SSF52833">
    <property type="entry name" value="Thioredoxin-like"/>
    <property type="match status" value="1"/>
</dbReference>
<sequence precursor="true">MIQMRLLPTLLVTGLLAGLLVGCGSPEPEATPDTTGQTAPTETNAVGKVKTAANTLPTASISQPEPAQSADESAAGIIKQITNVMRQPLASSSGTPDPKQVPQLIKARNKKIVDLASKGVLVAHQNQEPEEIMHQLVQRLSEARLQLALQGDQSEGESLYADAEYLQKQRPGSKSAMEASYAVVRFANTNAMRYSQKNTEWITEFARQARTFCEAFPEEKVKTMPLLLAAGRSCERYKLSEEARMCYAQILAQYPDTPQGEQSKGVLRRLSLTGQSLKFGGSTYQGEFFKIEQNRGKVTAIVYWSSNIGGIEEVLTEIDSIAGQFDASKLEVVGVSLDDDELPLEIAVGNAGIAWKQLFDPDPTKRSWQHPVVKYYGVLNVPSIWLIDQNGMVVSTSVSEKDLTAELTKLIK</sequence>
<dbReference type="KEGG" id="plon:Pla110_16160"/>